<dbReference type="EMBL" id="JAASRS010000001">
    <property type="protein sequence ID" value="NIK13909.1"/>
    <property type="molecule type" value="Genomic_DNA"/>
</dbReference>
<feature type="transmembrane region" description="Helical" evidence="6">
    <location>
        <begin position="172"/>
        <end position="196"/>
    </location>
</feature>
<feature type="transmembrane region" description="Helical" evidence="6">
    <location>
        <begin position="128"/>
        <end position="152"/>
    </location>
</feature>
<dbReference type="Proteomes" id="UP000532769">
    <property type="component" value="Unassembled WGS sequence"/>
</dbReference>
<dbReference type="RefSeq" id="WP_166907799.1">
    <property type="nucleotide sequence ID" value="NZ_JAASRS010000001.1"/>
</dbReference>
<evidence type="ECO:0000256" key="5">
    <source>
        <dbReference type="ARBA" id="ARBA00023136"/>
    </source>
</evidence>
<evidence type="ECO:0000313" key="7">
    <source>
        <dbReference type="EMBL" id="NIK13909.1"/>
    </source>
</evidence>
<feature type="transmembrane region" description="Helical" evidence="6">
    <location>
        <begin position="55"/>
        <end position="74"/>
    </location>
</feature>
<feature type="transmembrane region" description="Helical" evidence="6">
    <location>
        <begin position="320"/>
        <end position="338"/>
    </location>
</feature>
<feature type="transmembrane region" description="Helical" evidence="6">
    <location>
        <begin position="262"/>
        <end position="282"/>
    </location>
</feature>
<keyword evidence="8" id="KW-1185">Reference proteome</keyword>
<reference evidence="7 8" key="1">
    <citation type="submission" date="2020-03" db="EMBL/GenBank/DDBJ databases">
        <title>Genomic Encyclopedia of Archaeal and Bacterial Type Strains, Phase II (KMG-II): from individual species to whole genera.</title>
        <authorList>
            <person name="Goeker M."/>
        </authorList>
    </citation>
    <scope>NUCLEOTIDE SEQUENCE [LARGE SCALE GENOMIC DNA]</scope>
    <source>
        <strain evidence="7 8">DSM 4749</strain>
    </source>
</reference>
<proteinExistence type="predicted"/>
<comment type="caution">
    <text evidence="7">The sequence shown here is derived from an EMBL/GenBank/DDBJ whole genome shotgun (WGS) entry which is preliminary data.</text>
</comment>
<feature type="transmembrane region" description="Helical" evidence="6">
    <location>
        <begin position="94"/>
        <end position="112"/>
    </location>
</feature>
<evidence type="ECO:0000256" key="1">
    <source>
        <dbReference type="ARBA" id="ARBA00004651"/>
    </source>
</evidence>
<evidence type="ECO:0000256" key="3">
    <source>
        <dbReference type="ARBA" id="ARBA00022692"/>
    </source>
</evidence>
<feature type="transmembrane region" description="Helical" evidence="6">
    <location>
        <begin position="208"/>
        <end position="230"/>
    </location>
</feature>
<dbReference type="PANTHER" id="PTHR30250:SF11">
    <property type="entry name" value="O-ANTIGEN TRANSPORTER-RELATED"/>
    <property type="match status" value="1"/>
</dbReference>
<accession>A0A846MDR8</accession>
<dbReference type="PANTHER" id="PTHR30250">
    <property type="entry name" value="PST FAMILY PREDICTED COLANIC ACID TRANSPORTER"/>
    <property type="match status" value="1"/>
</dbReference>
<dbReference type="InterPro" id="IPR050833">
    <property type="entry name" value="Poly_Biosynth_Transport"/>
</dbReference>
<keyword evidence="4 6" id="KW-1133">Transmembrane helix</keyword>
<name>A0A846MDR8_9BACL</name>
<keyword evidence="2" id="KW-1003">Cell membrane</keyword>
<feature type="transmembrane region" description="Helical" evidence="6">
    <location>
        <begin position="30"/>
        <end position="49"/>
    </location>
</feature>
<evidence type="ECO:0000256" key="4">
    <source>
        <dbReference type="ARBA" id="ARBA00022989"/>
    </source>
</evidence>
<feature type="transmembrane region" description="Helical" evidence="6">
    <location>
        <begin position="6"/>
        <end position="23"/>
    </location>
</feature>
<dbReference type="AlphaFoldDB" id="A0A846MDR8"/>
<feature type="transmembrane region" description="Helical" evidence="6">
    <location>
        <begin position="237"/>
        <end position="256"/>
    </location>
</feature>
<evidence type="ECO:0000256" key="6">
    <source>
        <dbReference type="SAM" id="Phobius"/>
    </source>
</evidence>
<protein>
    <submittedName>
        <fullName evidence="7">O-antigen/teichoic acid export membrane protein</fullName>
    </submittedName>
</protein>
<comment type="subcellular location">
    <subcellularLocation>
        <location evidence="1">Cell membrane</location>
        <topology evidence="1">Multi-pass membrane protein</topology>
    </subcellularLocation>
</comment>
<feature type="transmembrane region" description="Helical" evidence="6">
    <location>
        <begin position="294"/>
        <end position="314"/>
    </location>
</feature>
<gene>
    <name evidence="7" type="ORF">BDD39_000419</name>
</gene>
<keyword evidence="5 6" id="KW-0472">Membrane</keyword>
<keyword evidence="3 6" id="KW-0812">Transmembrane</keyword>
<evidence type="ECO:0000256" key="2">
    <source>
        <dbReference type="ARBA" id="ARBA00022475"/>
    </source>
</evidence>
<sequence length="352" mass="40128">MSWSMFTLLFDTVTTLVLTVLRYEFKTVKVVTLTLAKMLLTAVLSYLFLRFLDPSIKGILISRWVAAVIISVFILRETVKFIKFTFDKEIIKEILVYAAPSVPASIAFWVIVNSNSMFLQKFTSSWEVGIYGAATRFASLITLLTSGVQMAWRPYSMSMKDKPNSKDIFAKIFMAIWLLGMIGVLIVATIMPKVILLLHKNYYDAYEYVAPISAVTFLNFFYMIVSVGIFIKKETKYISYAFGIAAVLDVILNLTLIPLFSIWGSVAAYLISYVVAFVYIFFKSQKIYYVPVSFGKMSTLFVTMLIAVFLIIYIQEHHFSWLYIAAIWLGYLGTIGVCRVDKDFKKAITQTN</sequence>
<organism evidence="7 8">
    <name type="scientific">Saccharococcus thermophilus</name>
    <dbReference type="NCBI Taxonomy" id="29396"/>
    <lineage>
        <taxon>Bacteria</taxon>
        <taxon>Bacillati</taxon>
        <taxon>Bacillota</taxon>
        <taxon>Bacilli</taxon>
        <taxon>Bacillales</taxon>
        <taxon>Anoxybacillaceae</taxon>
        <taxon>Saccharococcus</taxon>
    </lineage>
</organism>
<evidence type="ECO:0000313" key="8">
    <source>
        <dbReference type="Proteomes" id="UP000532769"/>
    </source>
</evidence>
<dbReference type="GO" id="GO:0005886">
    <property type="term" value="C:plasma membrane"/>
    <property type="evidence" value="ECO:0007669"/>
    <property type="project" value="UniProtKB-SubCell"/>
</dbReference>
<dbReference type="Pfam" id="PF13440">
    <property type="entry name" value="Polysacc_synt_3"/>
    <property type="match status" value="1"/>
</dbReference>